<evidence type="ECO:0000313" key="1">
    <source>
        <dbReference type="EMBL" id="GAA0165025.1"/>
    </source>
</evidence>
<dbReference type="EMBL" id="BAABME010005229">
    <property type="protein sequence ID" value="GAA0165025.1"/>
    <property type="molecule type" value="Genomic_DNA"/>
</dbReference>
<dbReference type="Proteomes" id="UP001454036">
    <property type="component" value="Unassembled WGS sequence"/>
</dbReference>
<gene>
    <name evidence="1" type="ORF">LIER_20527</name>
</gene>
<name>A0AAV3QLV1_LITER</name>
<dbReference type="AlphaFoldDB" id="A0AAV3QLV1"/>
<proteinExistence type="predicted"/>
<keyword evidence="2" id="KW-1185">Reference proteome</keyword>
<accession>A0AAV3QLV1</accession>
<organism evidence="1 2">
    <name type="scientific">Lithospermum erythrorhizon</name>
    <name type="common">Purple gromwell</name>
    <name type="synonym">Lithospermum officinale var. erythrorhizon</name>
    <dbReference type="NCBI Taxonomy" id="34254"/>
    <lineage>
        <taxon>Eukaryota</taxon>
        <taxon>Viridiplantae</taxon>
        <taxon>Streptophyta</taxon>
        <taxon>Embryophyta</taxon>
        <taxon>Tracheophyta</taxon>
        <taxon>Spermatophyta</taxon>
        <taxon>Magnoliopsida</taxon>
        <taxon>eudicotyledons</taxon>
        <taxon>Gunneridae</taxon>
        <taxon>Pentapetalae</taxon>
        <taxon>asterids</taxon>
        <taxon>lamiids</taxon>
        <taxon>Boraginales</taxon>
        <taxon>Boraginaceae</taxon>
        <taxon>Boraginoideae</taxon>
        <taxon>Lithospermeae</taxon>
        <taxon>Lithospermum</taxon>
    </lineage>
</organism>
<reference evidence="1 2" key="1">
    <citation type="submission" date="2024-01" db="EMBL/GenBank/DDBJ databases">
        <title>The complete chloroplast genome sequence of Lithospermum erythrorhizon: insights into the phylogenetic relationship among Boraginaceae species and the maternal lineages of purple gromwells.</title>
        <authorList>
            <person name="Okada T."/>
            <person name="Watanabe K."/>
        </authorList>
    </citation>
    <scope>NUCLEOTIDE SEQUENCE [LARGE SCALE GENOMIC DNA]</scope>
</reference>
<protein>
    <submittedName>
        <fullName evidence="1">Uncharacterized protein</fullName>
    </submittedName>
</protein>
<sequence>MNSRSCAAGIVPSVDTNAIGSLVLATYCGGIGGRVEAWCPLLQSLVLVAHDHISFPERETRLVASYA</sequence>
<comment type="caution">
    <text evidence="1">The sequence shown here is derived from an EMBL/GenBank/DDBJ whole genome shotgun (WGS) entry which is preliminary data.</text>
</comment>
<evidence type="ECO:0000313" key="2">
    <source>
        <dbReference type="Proteomes" id="UP001454036"/>
    </source>
</evidence>